<dbReference type="PANTHER" id="PTHR48078">
    <property type="entry name" value="THREONINE DEHYDRATASE, MITOCHONDRIAL-RELATED"/>
    <property type="match status" value="1"/>
</dbReference>
<dbReference type="SUPFAM" id="SSF53686">
    <property type="entry name" value="Tryptophan synthase beta subunit-like PLP-dependent enzymes"/>
    <property type="match status" value="1"/>
</dbReference>
<dbReference type="GO" id="GO:0006565">
    <property type="term" value="P:L-serine catabolic process"/>
    <property type="evidence" value="ECO:0007669"/>
    <property type="project" value="TreeGrafter"/>
</dbReference>
<evidence type="ECO:0000256" key="1">
    <source>
        <dbReference type="ARBA" id="ARBA00001933"/>
    </source>
</evidence>
<name>A0A1E5JU30_9GAMM</name>
<keyword evidence="3" id="KW-0663">Pyridoxal phosphate</keyword>
<organism evidence="6 7">
    <name type="scientific">Legionella parisiensis</name>
    <dbReference type="NCBI Taxonomy" id="45071"/>
    <lineage>
        <taxon>Bacteria</taxon>
        <taxon>Pseudomonadati</taxon>
        <taxon>Pseudomonadota</taxon>
        <taxon>Gammaproteobacteria</taxon>
        <taxon>Legionellales</taxon>
        <taxon>Legionellaceae</taxon>
        <taxon>Legionella</taxon>
    </lineage>
</organism>
<reference evidence="6 7" key="1">
    <citation type="submission" date="2016-02" db="EMBL/GenBank/DDBJ databases">
        <title>Secondary metabolites in Legionella.</title>
        <authorList>
            <person name="Tobias N.J."/>
            <person name="Bode H.B."/>
        </authorList>
    </citation>
    <scope>NUCLEOTIDE SEQUENCE [LARGE SCALE GENOMIC DNA]</scope>
    <source>
        <strain evidence="6 7">DSM 19216</strain>
    </source>
</reference>
<dbReference type="Gene3D" id="3.40.50.1100">
    <property type="match status" value="2"/>
</dbReference>
<evidence type="ECO:0000313" key="6">
    <source>
        <dbReference type="EMBL" id="OEH48054.1"/>
    </source>
</evidence>
<evidence type="ECO:0000256" key="3">
    <source>
        <dbReference type="ARBA" id="ARBA00022898"/>
    </source>
</evidence>
<dbReference type="AlphaFoldDB" id="A0A1E5JU30"/>
<dbReference type="PATRIC" id="fig|45071.6.peg.3382"/>
<keyword evidence="7" id="KW-1185">Reference proteome</keyword>
<protein>
    <submittedName>
        <fullName evidence="6">Phenylserine dehydratase</fullName>
    </submittedName>
</protein>
<dbReference type="STRING" id="45071.Lpar_3135"/>
<dbReference type="Proteomes" id="UP000095229">
    <property type="component" value="Unassembled WGS sequence"/>
</dbReference>
<dbReference type="GO" id="GO:0006567">
    <property type="term" value="P:L-threonine catabolic process"/>
    <property type="evidence" value="ECO:0007669"/>
    <property type="project" value="TreeGrafter"/>
</dbReference>
<dbReference type="GO" id="GO:0009097">
    <property type="term" value="P:isoleucine biosynthetic process"/>
    <property type="evidence" value="ECO:0007669"/>
    <property type="project" value="TreeGrafter"/>
</dbReference>
<dbReference type="InterPro" id="IPR036052">
    <property type="entry name" value="TrpB-like_PALP_sf"/>
</dbReference>
<accession>A0A1E5JU30</accession>
<feature type="domain" description="Tryptophan synthase beta chain-like PALP" evidence="5">
    <location>
        <begin position="27"/>
        <end position="313"/>
    </location>
</feature>
<evidence type="ECO:0000256" key="2">
    <source>
        <dbReference type="ARBA" id="ARBA00010869"/>
    </source>
</evidence>
<keyword evidence="4" id="KW-0456">Lyase</keyword>
<dbReference type="FunFam" id="3.40.50.1100:FF:000005">
    <property type="entry name" value="Threonine dehydratase catabolic"/>
    <property type="match status" value="1"/>
</dbReference>
<comment type="similarity">
    <text evidence="2">Belongs to the serine/threonine dehydratase family.</text>
</comment>
<comment type="cofactor">
    <cofactor evidence="1">
        <name>pyridoxal 5'-phosphate</name>
        <dbReference type="ChEBI" id="CHEBI:597326"/>
    </cofactor>
</comment>
<dbReference type="RefSeq" id="WP_058518823.1">
    <property type="nucleotide sequence ID" value="NZ_CAAAIE010000001.1"/>
</dbReference>
<dbReference type="PANTHER" id="PTHR48078:SF6">
    <property type="entry name" value="L-THREONINE DEHYDRATASE CATABOLIC TDCB"/>
    <property type="match status" value="1"/>
</dbReference>
<proteinExistence type="inferred from homology"/>
<dbReference type="Pfam" id="PF00291">
    <property type="entry name" value="PALP"/>
    <property type="match status" value="1"/>
</dbReference>
<dbReference type="InterPro" id="IPR001926">
    <property type="entry name" value="TrpB-like_PALP"/>
</dbReference>
<comment type="caution">
    <text evidence="6">The sequence shown here is derived from an EMBL/GenBank/DDBJ whole genome shotgun (WGS) entry which is preliminary data.</text>
</comment>
<evidence type="ECO:0000313" key="7">
    <source>
        <dbReference type="Proteomes" id="UP000095229"/>
    </source>
</evidence>
<gene>
    <name evidence="6" type="primary">psdht</name>
    <name evidence="6" type="ORF">lpari_00925</name>
</gene>
<evidence type="ECO:0000259" key="5">
    <source>
        <dbReference type="Pfam" id="PF00291"/>
    </source>
</evidence>
<sequence length="327" mass="35338">MAEEIKIPNLNEIREARKLLGDKILLTPVWEWKGQEKNNLFGKNTELFLKLETLQYGGCFKLRGALLNMMALKTSELKNGVTAISAGNHAIAVAYAAKQLGIGAKVVIPKTANKFRVQRCQSYGAEIIYCDTINEGFNQVQEIAKQESRAFIHPFEGYHTALGTATLGLEFAEQTQGLDAVVIAIGGGGLCAGVSNAFSQAQPSCKIYGVEPEGADTMSRSFIANKPMSINKIQTIADSLGAPKAEPYSFHLCKLHVDKLVTVSDQELITAMKLIAEELKMMVEPACAAGIAACLGPLKNELHGKRVGVIFCGSNIDIGTFFGHCNE</sequence>
<evidence type="ECO:0000256" key="4">
    <source>
        <dbReference type="ARBA" id="ARBA00023239"/>
    </source>
</evidence>
<dbReference type="GO" id="GO:0003941">
    <property type="term" value="F:L-serine ammonia-lyase activity"/>
    <property type="evidence" value="ECO:0007669"/>
    <property type="project" value="TreeGrafter"/>
</dbReference>
<dbReference type="CDD" id="cd01562">
    <property type="entry name" value="Thr-dehyd"/>
    <property type="match status" value="1"/>
</dbReference>
<dbReference type="EMBL" id="LSOG01000031">
    <property type="protein sequence ID" value="OEH48054.1"/>
    <property type="molecule type" value="Genomic_DNA"/>
</dbReference>
<dbReference type="OrthoDB" id="9811476at2"/>
<dbReference type="InterPro" id="IPR050147">
    <property type="entry name" value="Ser/Thr_Dehydratase"/>
</dbReference>
<dbReference type="GO" id="GO:0004794">
    <property type="term" value="F:threonine deaminase activity"/>
    <property type="evidence" value="ECO:0007669"/>
    <property type="project" value="TreeGrafter"/>
</dbReference>